<reference evidence="2" key="1">
    <citation type="submission" date="2023-10" db="EMBL/GenBank/DDBJ databases">
        <title>Genome assemblies of two species of porcelain crab, Petrolisthes cinctipes and Petrolisthes manimaculis (Anomura: Porcellanidae).</title>
        <authorList>
            <person name="Angst P."/>
        </authorList>
    </citation>
    <scope>NUCLEOTIDE SEQUENCE</scope>
    <source>
        <strain evidence="2">PB745_01</strain>
        <tissue evidence="2">Gill</tissue>
    </source>
</reference>
<comment type="caution">
    <text evidence="2">The sequence shown here is derived from an EMBL/GenBank/DDBJ whole genome shotgun (WGS) entry which is preliminary data.</text>
</comment>
<evidence type="ECO:0000313" key="3">
    <source>
        <dbReference type="Proteomes" id="UP001286313"/>
    </source>
</evidence>
<proteinExistence type="predicted"/>
<gene>
    <name evidence="2" type="ORF">Pcinc_018632</name>
</gene>
<protein>
    <submittedName>
        <fullName evidence="2">Uncharacterized protein</fullName>
    </submittedName>
</protein>
<feature type="compositionally biased region" description="Basic and acidic residues" evidence="1">
    <location>
        <begin position="1"/>
        <end position="26"/>
    </location>
</feature>
<keyword evidence="3" id="KW-1185">Reference proteome</keyword>
<sequence>MAPNKRSDSSSSSSKDRKAVNKRKGDIMGLRKKKEDCLRKKKEDSRPQRRNYTDEDLSAAVEDIR</sequence>
<dbReference type="Proteomes" id="UP001286313">
    <property type="component" value="Unassembled WGS sequence"/>
</dbReference>
<feature type="non-terminal residue" evidence="2">
    <location>
        <position position="65"/>
    </location>
</feature>
<name>A0AAE1KM87_PETCI</name>
<dbReference type="AlphaFoldDB" id="A0AAE1KM87"/>
<feature type="compositionally biased region" description="Basic and acidic residues" evidence="1">
    <location>
        <begin position="33"/>
        <end position="53"/>
    </location>
</feature>
<dbReference type="EMBL" id="JAWQEG010001799">
    <property type="protein sequence ID" value="KAK3876608.1"/>
    <property type="molecule type" value="Genomic_DNA"/>
</dbReference>
<organism evidence="2 3">
    <name type="scientific">Petrolisthes cinctipes</name>
    <name type="common">Flat porcelain crab</name>
    <dbReference type="NCBI Taxonomy" id="88211"/>
    <lineage>
        <taxon>Eukaryota</taxon>
        <taxon>Metazoa</taxon>
        <taxon>Ecdysozoa</taxon>
        <taxon>Arthropoda</taxon>
        <taxon>Crustacea</taxon>
        <taxon>Multicrustacea</taxon>
        <taxon>Malacostraca</taxon>
        <taxon>Eumalacostraca</taxon>
        <taxon>Eucarida</taxon>
        <taxon>Decapoda</taxon>
        <taxon>Pleocyemata</taxon>
        <taxon>Anomura</taxon>
        <taxon>Galatheoidea</taxon>
        <taxon>Porcellanidae</taxon>
        <taxon>Petrolisthes</taxon>
    </lineage>
</organism>
<evidence type="ECO:0000256" key="1">
    <source>
        <dbReference type="SAM" id="MobiDB-lite"/>
    </source>
</evidence>
<feature type="region of interest" description="Disordered" evidence="1">
    <location>
        <begin position="1"/>
        <end position="65"/>
    </location>
</feature>
<accession>A0AAE1KM87</accession>
<evidence type="ECO:0000313" key="2">
    <source>
        <dbReference type="EMBL" id="KAK3876608.1"/>
    </source>
</evidence>